<proteinExistence type="inferred from homology"/>
<protein>
    <recommendedName>
        <fullName evidence="2">Toxin CcdB</fullName>
    </recommendedName>
    <alternativeName>
        <fullName evidence="7">Cytotoxic protein CcdB</fullName>
    </alternativeName>
    <alternativeName>
        <fullName evidence="6">Protein LetD</fullName>
    </alternativeName>
</protein>
<organism evidence="8 9">
    <name type="scientific">Hydrogenophaga atypica</name>
    <dbReference type="NCBI Taxonomy" id="249409"/>
    <lineage>
        <taxon>Bacteria</taxon>
        <taxon>Pseudomonadati</taxon>
        <taxon>Pseudomonadota</taxon>
        <taxon>Betaproteobacteria</taxon>
        <taxon>Burkholderiales</taxon>
        <taxon>Comamonadaceae</taxon>
        <taxon>Hydrogenophaga</taxon>
    </lineage>
</organism>
<dbReference type="SUPFAM" id="SSF50118">
    <property type="entry name" value="Cell growth inhibitor/plasmid maintenance toxic component"/>
    <property type="match status" value="1"/>
</dbReference>
<accession>A0ABW2QQ68</accession>
<evidence type="ECO:0000256" key="1">
    <source>
        <dbReference type="ARBA" id="ARBA00005230"/>
    </source>
</evidence>
<evidence type="ECO:0000256" key="5">
    <source>
        <dbReference type="ARBA" id="ARBA00023163"/>
    </source>
</evidence>
<evidence type="ECO:0000256" key="4">
    <source>
        <dbReference type="ARBA" id="ARBA00023015"/>
    </source>
</evidence>
<comment type="caution">
    <text evidence="8">The sequence shown here is derived from an EMBL/GenBank/DDBJ whole genome shotgun (WGS) entry which is preliminary data.</text>
</comment>
<evidence type="ECO:0000313" key="9">
    <source>
        <dbReference type="Proteomes" id="UP001596501"/>
    </source>
</evidence>
<dbReference type="InterPro" id="IPR011067">
    <property type="entry name" value="Plasmid_toxin/cell-grow_inhib"/>
</dbReference>
<keyword evidence="3" id="KW-0678">Repressor</keyword>
<gene>
    <name evidence="8" type="ORF">ACFQPB_16345</name>
</gene>
<dbReference type="InterPro" id="IPR002712">
    <property type="entry name" value="CcdB"/>
</dbReference>
<keyword evidence="5" id="KW-0804">Transcription</keyword>
<dbReference type="RefSeq" id="WP_382225519.1">
    <property type="nucleotide sequence ID" value="NZ_JBHTCA010000015.1"/>
</dbReference>
<name>A0ABW2QQ68_9BURK</name>
<dbReference type="Pfam" id="PF01845">
    <property type="entry name" value="CcdB"/>
    <property type="match status" value="1"/>
</dbReference>
<keyword evidence="4" id="KW-0805">Transcription regulation</keyword>
<keyword evidence="9" id="KW-1185">Reference proteome</keyword>
<dbReference type="Gene3D" id="2.30.30.110">
    <property type="match status" value="1"/>
</dbReference>
<evidence type="ECO:0000256" key="6">
    <source>
        <dbReference type="ARBA" id="ARBA00029628"/>
    </source>
</evidence>
<evidence type="ECO:0000256" key="3">
    <source>
        <dbReference type="ARBA" id="ARBA00022491"/>
    </source>
</evidence>
<reference evidence="9" key="1">
    <citation type="journal article" date="2019" name="Int. J. Syst. Evol. Microbiol.">
        <title>The Global Catalogue of Microorganisms (GCM) 10K type strain sequencing project: providing services to taxonomists for standard genome sequencing and annotation.</title>
        <authorList>
            <consortium name="The Broad Institute Genomics Platform"/>
            <consortium name="The Broad Institute Genome Sequencing Center for Infectious Disease"/>
            <person name="Wu L."/>
            <person name="Ma J."/>
        </authorList>
    </citation>
    <scope>NUCLEOTIDE SEQUENCE [LARGE SCALE GENOMIC DNA]</scope>
    <source>
        <strain evidence="9">CGMCC 1.12371</strain>
    </source>
</reference>
<evidence type="ECO:0000313" key="8">
    <source>
        <dbReference type="EMBL" id="MFC7410437.1"/>
    </source>
</evidence>
<evidence type="ECO:0000256" key="2">
    <source>
        <dbReference type="ARBA" id="ARBA00015075"/>
    </source>
</evidence>
<comment type="similarity">
    <text evidence="1">Belongs to the CcdB toxin family.</text>
</comment>
<sequence>MARYDVYANPDKTEHRHTPFVLDVQNDHIDAVETRIVIPLRDARVHGARLDRIHPLFRIQERDVVLDTPTMATFPRGWLHQPVASLRSEQSLVQDALDALFGAY</sequence>
<dbReference type="EMBL" id="JBHTCA010000015">
    <property type="protein sequence ID" value="MFC7410437.1"/>
    <property type="molecule type" value="Genomic_DNA"/>
</dbReference>
<evidence type="ECO:0000256" key="7">
    <source>
        <dbReference type="ARBA" id="ARBA00033135"/>
    </source>
</evidence>
<dbReference type="Proteomes" id="UP001596501">
    <property type="component" value="Unassembled WGS sequence"/>
</dbReference>